<proteinExistence type="predicted"/>
<evidence type="ECO:0000256" key="3">
    <source>
        <dbReference type="ARBA" id="ARBA00022989"/>
    </source>
</evidence>
<keyword evidence="3" id="KW-1133">Transmembrane helix</keyword>
<protein>
    <recommendedName>
        <fullName evidence="5">DUF1232 domain-containing protein</fullName>
    </recommendedName>
</protein>
<dbReference type="InterPro" id="IPR010652">
    <property type="entry name" value="DUF1232"/>
</dbReference>
<evidence type="ECO:0000256" key="2">
    <source>
        <dbReference type="ARBA" id="ARBA00022692"/>
    </source>
</evidence>
<dbReference type="STRING" id="180163.SAMN02745174_00861"/>
<dbReference type="OrthoDB" id="80945at2"/>
<dbReference type="Pfam" id="PF06803">
    <property type="entry name" value="DUF1232"/>
    <property type="match status" value="1"/>
</dbReference>
<feature type="domain" description="DUF1232" evidence="5">
    <location>
        <begin position="63"/>
        <end position="96"/>
    </location>
</feature>
<dbReference type="Proteomes" id="UP000191153">
    <property type="component" value="Unassembled WGS sequence"/>
</dbReference>
<evidence type="ECO:0000259" key="5">
    <source>
        <dbReference type="Pfam" id="PF06803"/>
    </source>
</evidence>
<keyword evidence="7" id="KW-1185">Reference proteome</keyword>
<evidence type="ECO:0000313" key="7">
    <source>
        <dbReference type="Proteomes" id="UP000191153"/>
    </source>
</evidence>
<dbReference type="GO" id="GO:0012505">
    <property type="term" value="C:endomembrane system"/>
    <property type="evidence" value="ECO:0007669"/>
    <property type="project" value="UniProtKB-SubCell"/>
</dbReference>
<sequence>MVSKIVSLIEKNKKLNLSSKSLKKAFNKAQLFGPLGKDFKIIISLIGDVKNKNYKISKKEMGIFIGIVIYVLNPFDLIPDITPLTGLLDDTAIITWGVKRFQKTLDEYKEWKEKSPLY</sequence>
<keyword evidence="4" id="KW-0472">Membrane</keyword>
<evidence type="ECO:0000256" key="4">
    <source>
        <dbReference type="ARBA" id="ARBA00023136"/>
    </source>
</evidence>
<gene>
    <name evidence="6" type="ORF">SAMN02745174_00861</name>
</gene>
<comment type="subcellular location">
    <subcellularLocation>
        <location evidence="1">Endomembrane system</location>
        <topology evidence="1">Multi-pass membrane protein</topology>
    </subcellularLocation>
</comment>
<dbReference type="RefSeq" id="WP_078693391.1">
    <property type="nucleotide sequence ID" value="NZ_FUWX01000006.1"/>
</dbReference>
<dbReference type="AlphaFoldDB" id="A0A1T4LHQ4"/>
<reference evidence="6 7" key="1">
    <citation type="submission" date="2017-02" db="EMBL/GenBank/DDBJ databases">
        <authorList>
            <person name="Peterson S.W."/>
        </authorList>
    </citation>
    <scope>NUCLEOTIDE SEQUENCE [LARGE SCALE GENOMIC DNA]</scope>
    <source>
        <strain evidence="6 7">ATCC 700028</strain>
    </source>
</reference>
<dbReference type="EMBL" id="FUWX01000006">
    <property type="protein sequence ID" value="SJZ54322.1"/>
    <property type="molecule type" value="Genomic_DNA"/>
</dbReference>
<name>A0A1T4LHQ4_9FUSO</name>
<accession>A0A1T4LHQ4</accession>
<keyword evidence="2" id="KW-0812">Transmembrane</keyword>
<evidence type="ECO:0000256" key="1">
    <source>
        <dbReference type="ARBA" id="ARBA00004127"/>
    </source>
</evidence>
<evidence type="ECO:0000313" key="6">
    <source>
        <dbReference type="EMBL" id="SJZ54322.1"/>
    </source>
</evidence>
<organism evidence="6 7">
    <name type="scientific">Cetobacterium ceti</name>
    <dbReference type="NCBI Taxonomy" id="180163"/>
    <lineage>
        <taxon>Bacteria</taxon>
        <taxon>Fusobacteriati</taxon>
        <taxon>Fusobacteriota</taxon>
        <taxon>Fusobacteriia</taxon>
        <taxon>Fusobacteriales</taxon>
        <taxon>Fusobacteriaceae</taxon>
        <taxon>Cetobacterium</taxon>
    </lineage>
</organism>